<feature type="domain" description="DUF1559" evidence="2">
    <location>
        <begin position="40"/>
        <end position="337"/>
    </location>
</feature>
<dbReference type="Gene3D" id="3.30.700.10">
    <property type="entry name" value="Glycoprotein, Type 4 Pilin"/>
    <property type="match status" value="1"/>
</dbReference>
<dbReference type="PANTHER" id="PTHR30093:SF2">
    <property type="entry name" value="TYPE II SECRETION SYSTEM PROTEIN H"/>
    <property type="match status" value="1"/>
</dbReference>
<dbReference type="Pfam" id="PF07963">
    <property type="entry name" value="N_methyl"/>
    <property type="match status" value="1"/>
</dbReference>
<dbReference type="KEGG" id="lrs:PX52LOC_02771"/>
<dbReference type="PANTHER" id="PTHR30093">
    <property type="entry name" value="GENERAL SECRETION PATHWAY PROTEIN G"/>
    <property type="match status" value="1"/>
</dbReference>
<protein>
    <submittedName>
        <fullName evidence="3">Prepilin-type cleavage/methylation domain-containing protein</fullName>
    </submittedName>
</protein>
<evidence type="ECO:0000256" key="1">
    <source>
        <dbReference type="SAM" id="Phobius"/>
    </source>
</evidence>
<feature type="transmembrane region" description="Helical" evidence="1">
    <location>
        <begin position="21"/>
        <end position="39"/>
    </location>
</feature>
<dbReference type="RefSeq" id="WP_149110611.1">
    <property type="nucleotide sequence ID" value="NZ_CP042425.1"/>
</dbReference>
<dbReference type="AlphaFoldDB" id="A0A5C1AB79"/>
<keyword evidence="4" id="KW-1185">Reference proteome</keyword>
<accession>A0A5C1AB79</accession>
<dbReference type="Proteomes" id="UP000324974">
    <property type="component" value="Chromosome"/>
</dbReference>
<keyword evidence="1" id="KW-0472">Membrane</keyword>
<organism evidence="3 4">
    <name type="scientific">Limnoglobus roseus</name>
    <dbReference type="NCBI Taxonomy" id="2598579"/>
    <lineage>
        <taxon>Bacteria</taxon>
        <taxon>Pseudomonadati</taxon>
        <taxon>Planctomycetota</taxon>
        <taxon>Planctomycetia</taxon>
        <taxon>Gemmatales</taxon>
        <taxon>Gemmataceae</taxon>
        <taxon>Limnoglobus</taxon>
    </lineage>
</organism>
<name>A0A5C1AB79_9BACT</name>
<keyword evidence="1" id="KW-1133">Transmembrane helix</keyword>
<reference evidence="4" key="1">
    <citation type="submission" date="2019-08" db="EMBL/GenBank/DDBJ databases">
        <title>Limnoglobus roseus gen. nov., sp. nov., a novel freshwater planctomycete with a giant genome from the family Gemmataceae.</title>
        <authorList>
            <person name="Kulichevskaya I.S."/>
            <person name="Naumoff D.G."/>
            <person name="Miroshnikov K."/>
            <person name="Ivanova A."/>
            <person name="Philippov D.A."/>
            <person name="Hakobyan A."/>
            <person name="Rijpstra I.C."/>
            <person name="Sinninghe Damste J.S."/>
            <person name="Liesack W."/>
            <person name="Dedysh S.N."/>
        </authorList>
    </citation>
    <scope>NUCLEOTIDE SEQUENCE [LARGE SCALE GENOMIC DNA]</scope>
    <source>
        <strain evidence="4">PX52</strain>
    </source>
</reference>
<dbReference type="InterPro" id="IPR011453">
    <property type="entry name" value="DUF1559"/>
</dbReference>
<dbReference type="NCBIfam" id="TIGR02532">
    <property type="entry name" value="IV_pilin_GFxxxE"/>
    <property type="match status" value="1"/>
</dbReference>
<dbReference type="EMBL" id="CP042425">
    <property type="protein sequence ID" value="QEL15835.1"/>
    <property type="molecule type" value="Genomic_DNA"/>
</dbReference>
<proteinExistence type="predicted"/>
<evidence type="ECO:0000313" key="4">
    <source>
        <dbReference type="Proteomes" id="UP000324974"/>
    </source>
</evidence>
<dbReference type="InterPro" id="IPR012902">
    <property type="entry name" value="N_methyl_site"/>
</dbReference>
<gene>
    <name evidence="3" type="ORF">PX52LOC_02771</name>
</gene>
<dbReference type="Pfam" id="PF07596">
    <property type="entry name" value="SBP_bac_10"/>
    <property type="match status" value="1"/>
</dbReference>
<sequence length="355" mass="37877">MTTRGRWRELPSRSGFSLIELLVVIAIIAILIGLLLPAVQKVREAAARATCTNNLKQIGLAFNNYESTYGCLPPGADPQMAGPLIYLLPYVEQQSLFSAYQIRPYNAASPQPNTYGMYFRDPLNVPQSVAAIGTPPATGTYPLTPDLKVFTCPSADPQASGQTGVVRFQTGGVAGRDFKNTDFNPAEGFSSLIPYYPYGVAGTPGATTQVAYGRTNYIPMGGYLMAPSDGPYLPGLFTFKSKTRMVQVTDGTSNTVAFLESIGGLMPGSGWWGNSIGMTSQLSAFGMCPDRTNGNCDFSSDGKGFGRGLPGSLHTTNRINVVFGDGSVRNLSPTMDFTTYVYICGISDGAVATFE</sequence>
<dbReference type="OrthoDB" id="255922at2"/>
<dbReference type="SUPFAM" id="SSF54523">
    <property type="entry name" value="Pili subunits"/>
    <property type="match status" value="1"/>
</dbReference>
<evidence type="ECO:0000259" key="2">
    <source>
        <dbReference type="Pfam" id="PF07596"/>
    </source>
</evidence>
<dbReference type="InterPro" id="IPR045584">
    <property type="entry name" value="Pilin-like"/>
</dbReference>
<evidence type="ECO:0000313" key="3">
    <source>
        <dbReference type="EMBL" id="QEL15835.1"/>
    </source>
</evidence>
<keyword evidence="1" id="KW-0812">Transmembrane</keyword>
<dbReference type="PROSITE" id="PS00409">
    <property type="entry name" value="PROKAR_NTER_METHYL"/>
    <property type="match status" value="1"/>
</dbReference>